<evidence type="ECO:0000313" key="2">
    <source>
        <dbReference type="Proteomes" id="UP000887540"/>
    </source>
</evidence>
<proteinExistence type="predicted"/>
<dbReference type="InterPro" id="IPR002018">
    <property type="entry name" value="CarbesteraseB"/>
</dbReference>
<organism evidence="2 3">
    <name type="scientific">Acrobeloides nanus</name>
    <dbReference type="NCBI Taxonomy" id="290746"/>
    <lineage>
        <taxon>Eukaryota</taxon>
        <taxon>Metazoa</taxon>
        <taxon>Ecdysozoa</taxon>
        <taxon>Nematoda</taxon>
        <taxon>Chromadorea</taxon>
        <taxon>Rhabditida</taxon>
        <taxon>Tylenchina</taxon>
        <taxon>Cephalobomorpha</taxon>
        <taxon>Cephaloboidea</taxon>
        <taxon>Cephalobidae</taxon>
        <taxon>Acrobeloides</taxon>
    </lineage>
</organism>
<feature type="domain" description="Carboxylesterase type B" evidence="1">
    <location>
        <begin position="7"/>
        <end position="510"/>
    </location>
</feature>
<evidence type="ECO:0000259" key="1">
    <source>
        <dbReference type="Pfam" id="PF00135"/>
    </source>
</evidence>
<dbReference type="AlphaFoldDB" id="A0A914CNG4"/>
<keyword evidence="2" id="KW-1185">Reference proteome</keyword>
<accession>A0A914CNG4</accession>
<dbReference type="Proteomes" id="UP000887540">
    <property type="component" value="Unplaced"/>
</dbReference>
<reference evidence="3" key="1">
    <citation type="submission" date="2022-11" db="UniProtKB">
        <authorList>
            <consortium name="WormBaseParasite"/>
        </authorList>
    </citation>
    <scope>IDENTIFICATION</scope>
</reference>
<evidence type="ECO:0000313" key="3">
    <source>
        <dbReference type="WBParaSite" id="ACRNAN_scaffold1226.g8390.t1"/>
    </source>
</evidence>
<protein>
    <submittedName>
        <fullName evidence="3">Carboxylesterase type B domain-containing protein</fullName>
    </submittedName>
</protein>
<dbReference type="PANTHER" id="PTHR44590">
    <property type="entry name" value="CARBOXYLIC ESTER HYDROLASE-RELATED"/>
    <property type="match status" value="1"/>
</dbReference>
<name>A0A914CNG4_9BILA</name>
<dbReference type="WBParaSite" id="ACRNAN_scaffold1226.g8390.t1">
    <property type="protein sequence ID" value="ACRNAN_scaffold1226.g8390.t1"/>
    <property type="gene ID" value="ACRNAN_scaffold1226.g8390"/>
</dbReference>
<dbReference type="Pfam" id="PF00135">
    <property type="entry name" value="COesterase"/>
    <property type="match status" value="1"/>
</dbReference>
<sequence length="515" mass="58987">MAIRAQGPIIDLKDGKIEGKFYHTKKGVETQYFLGVPYAKPPIGNLRFQKPVPLDRWHDVKVCRKFAPRAIQKNDPFEQNGGIPDSENCLYLNIFGPQNASNNKKLYPVIMFIHGGSCVNGSPVAYGDTNICETLCSQGAVVVTVQYRLGFLGLLYLDDETTPTPNLCMWDLKAALEWIHENIENFHGDKDNVTVMGHSSGSALVEFLCLSPLTKDLIHRAILLSGNRFIIQFTKKILRERCMQFLKSIGWEDFYETKENHQKILDFLKGLKANDFRMNFDVDLAPVIGTEFLPYKNLKEMQEVQLNIPVLMGASQFEGLLFAYFAKSSLEDNDIKYKALLETVSNSLGLEVNLKTKNFHKMHQYYDRLIREGQRERAIIELIGDWVVHENVWKFLDLHSTSPNPIFLYNFEHFNEKSLVFLEGYTKVRGSTHGIELAYIFGKSTHLPFEFSEDDQKVSELFAQAIINFSTTGDPNVPRALSCKWKHVTSSETWTCCLGSETRMEQEYNRGKRFI</sequence>
<dbReference type="InterPro" id="IPR029058">
    <property type="entry name" value="AB_hydrolase_fold"/>
</dbReference>
<dbReference type="SUPFAM" id="SSF53474">
    <property type="entry name" value="alpha/beta-Hydrolases"/>
    <property type="match status" value="1"/>
</dbReference>
<dbReference type="Gene3D" id="3.40.50.1820">
    <property type="entry name" value="alpha/beta hydrolase"/>
    <property type="match status" value="1"/>
</dbReference>
<dbReference type="PANTHER" id="PTHR44590:SF3">
    <property type="entry name" value="CARBOXYLESTERASE TYPE B DOMAIN-CONTAINING PROTEIN"/>
    <property type="match status" value="1"/>
</dbReference>